<dbReference type="SMART" id="SM00418">
    <property type="entry name" value="HTH_ARSR"/>
    <property type="match status" value="1"/>
</dbReference>
<gene>
    <name evidence="5" type="ORF">G443_001538</name>
</gene>
<evidence type="ECO:0000313" key="6">
    <source>
        <dbReference type="Proteomes" id="UP000791080"/>
    </source>
</evidence>
<dbReference type="PROSITE" id="PS50987">
    <property type="entry name" value="HTH_ARSR_2"/>
    <property type="match status" value="1"/>
</dbReference>
<dbReference type="EMBL" id="AUBJ02000001">
    <property type="protein sequence ID" value="MCP2331268.1"/>
    <property type="molecule type" value="Genomic_DNA"/>
</dbReference>
<dbReference type="Gene3D" id="1.10.10.10">
    <property type="entry name" value="Winged helix-like DNA-binding domain superfamily/Winged helix DNA-binding domain"/>
    <property type="match status" value="1"/>
</dbReference>
<dbReference type="Proteomes" id="UP000791080">
    <property type="component" value="Unassembled WGS sequence"/>
</dbReference>
<protein>
    <submittedName>
        <fullName evidence="5">Transcriptional regulator, ArsR family</fullName>
    </submittedName>
</protein>
<keyword evidence="3" id="KW-0804">Transcription</keyword>
<keyword evidence="1" id="KW-0805">Transcription regulation</keyword>
<dbReference type="PRINTS" id="PR00778">
    <property type="entry name" value="HTHARSR"/>
</dbReference>
<proteinExistence type="predicted"/>
<dbReference type="CDD" id="cd00090">
    <property type="entry name" value="HTH_ARSR"/>
    <property type="match status" value="1"/>
</dbReference>
<evidence type="ECO:0000256" key="2">
    <source>
        <dbReference type="ARBA" id="ARBA00023125"/>
    </source>
</evidence>
<keyword evidence="2" id="KW-0238">DNA-binding</keyword>
<dbReference type="InterPro" id="IPR036388">
    <property type="entry name" value="WH-like_DNA-bd_sf"/>
</dbReference>
<dbReference type="SUPFAM" id="SSF46785">
    <property type="entry name" value="Winged helix' DNA-binding domain"/>
    <property type="match status" value="1"/>
</dbReference>
<dbReference type="InterPro" id="IPR051011">
    <property type="entry name" value="Metal_resp_trans_reg"/>
</dbReference>
<evidence type="ECO:0000256" key="3">
    <source>
        <dbReference type="ARBA" id="ARBA00023163"/>
    </source>
</evidence>
<comment type="caution">
    <text evidence="5">The sequence shown here is derived from an EMBL/GenBank/DDBJ whole genome shotgun (WGS) entry which is preliminary data.</text>
</comment>
<dbReference type="Pfam" id="PF01022">
    <property type="entry name" value="HTH_5"/>
    <property type="match status" value="1"/>
</dbReference>
<feature type="domain" description="HTH arsR-type" evidence="4">
    <location>
        <begin position="46"/>
        <end position="140"/>
    </location>
</feature>
<dbReference type="InterPro" id="IPR036390">
    <property type="entry name" value="WH_DNA-bd_sf"/>
</dbReference>
<evidence type="ECO:0000256" key="1">
    <source>
        <dbReference type="ARBA" id="ARBA00023015"/>
    </source>
</evidence>
<evidence type="ECO:0000313" key="5">
    <source>
        <dbReference type="EMBL" id="MCP2331268.1"/>
    </source>
</evidence>
<dbReference type="PANTHER" id="PTHR43132">
    <property type="entry name" value="ARSENICAL RESISTANCE OPERON REPRESSOR ARSR-RELATED"/>
    <property type="match status" value="1"/>
</dbReference>
<dbReference type="InterPro" id="IPR001845">
    <property type="entry name" value="HTH_ArsR_DNA-bd_dom"/>
</dbReference>
<keyword evidence="6" id="KW-1185">Reference proteome</keyword>
<dbReference type="InterPro" id="IPR011991">
    <property type="entry name" value="ArsR-like_HTH"/>
</dbReference>
<dbReference type="PANTHER" id="PTHR43132:SF6">
    <property type="entry name" value="HTH-TYPE TRANSCRIPTIONAL REPRESSOR CZRA"/>
    <property type="match status" value="1"/>
</dbReference>
<accession>A0ABT1JFJ4</accession>
<dbReference type="NCBIfam" id="NF033788">
    <property type="entry name" value="HTH_metalloreg"/>
    <property type="match status" value="1"/>
</dbReference>
<sequence>MERKPANGPYISTRIVLFVAEDRDSCELLCLDLPHAEAIRADLPGLDEVEPAAAVARALGDPTRLRIAAAFPEGGELCVCDASWIVGHARNLVSHHLRQLKSVGLVSSRRDGKLVMYRLTERGHTLVGIILGAEPPAPAETTASARTGVSPHVSG</sequence>
<reference evidence="5 6" key="1">
    <citation type="submission" date="2022-06" db="EMBL/GenBank/DDBJ databases">
        <title>Genomic Encyclopedia of Type Strains, Phase I: the one thousand microbial genomes (KMG-I) project.</title>
        <authorList>
            <person name="Kyrpides N."/>
        </authorList>
    </citation>
    <scope>NUCLEOTIDE SEQUENCE [LARGE SCALE GENOMIC DNA]</scope>
    <source>
        <strain evidence="5 6">DSM 43889</strain>
    </source>
</reference>
<name>A0ABT1JFJ4_ACTCY</name>
<evidence type="ECO:0000259" key="4">
    <source>
        <dbReference type="PROSITE" id="PS50987"/>
    </source>
</evidence>
<organism evidence="5 6">
    <name type="scientific">Actinoalloteichus caeruleus DSM 43889</name>
    <dbReference type="NCBI Taxonomy" id="1120930"/>
    <lineage>
        <taxon>Bacteria</taxon>
        <taxon>Bacillati</taxon>
        <taxon>Actinomycetota</taxon>
        <taxon>Actinomycetes</taxon>
        <taxon>Pseudonocardiales</taxon>
        <taxon>Pseudonocardiaceae</taxon>
        <taxon>Actinoalloteichus</taxon>
        <taxon>Actinoalloteichus cyanogriseus</taxon>
    </lineage>
</organism>